<dbReference type="GO" id="GO:0046872">
    <property type="term" value="F:metal ion binding"/>
    <property type="evidence" value="ECO:0007669"/>
    <property type="project" value="UniProtKB-KW"/>
</dbReference>
<dbReference type="GO" id="GO:0016787">
    <property type="term" value="F:hydrolase activity"/>
    <property type="evidence" value="ECO:0007669"/>
    <property type="project" value="UniProtKB-KW"/>
</dbReference>
<evidence type="ECO:0000259" key="4">
    <source>
        <dbReference type="PROSITE" id="PS51643"/>
    </source>
</evidence>
<sequence>MRKYPLSLLKDKNIVTFFDFWGKNRRGEKDGGDDYHLLCWHSLDVAAMGYLMVKSNCFGLTDYFRQLGFADTEQAAQFFAWLLCWHDTGKFARSFQQLYLHPQLKVPEGARKNYEKISHSTLGYWLWHHYLSEYEELLPSSSLSPRKLKRVMEMWMPMTTGHHGRPPDRIDELDNFLPEDKAAARDFLLEIKVLFPLIEIPAFWDDDEGIELLKQLSWYISATVVLADWTGSSTRFFPRVAQAMDIKDY</sequence>
<dbReference type="InterPro" id="IPR006483">
    <property type="entry name" value="CRISPR-assoc_Cas3_HD"/>
</dbReference>
<dbReference type="EMBL" id="UGAK01000003">
    <property type="protein sequence ID" value="STF92528.1"/>
    <property type="molecule type" value="Genomic_DNA"/>
</dbReference>
<feature type="domain" description="HD Cas3-type" evidence="4">
    <location>
        <begin position="31"/>
        <end position="230"/>
    </location>
</feature>
<dbReference type="AlphaFoldDB" id="A0A376M4X6"/>
<keyword evidence="1" id="KW-0479">Metal-binding</keyword>
<proteinExistence type="predicted"/>
<evidence type="ECO:0000313" key="6">
    <source>
        <dbReference type="Proteomes" id="UP000254043"/>
    </source>
</evidence>
<protein>
    <submittedName>
        <fullName evidence="5">CRISPR-associated helicase Cas3</fullName>
    </submittedName>
</protein>
<dbReference type="InterPro" id="IPR038257">
    <property type="entry name" value="CRISPR-assoc_Cas3_HD_sf"/>
</dbReference>
<reference evidence="5 6" key="1">
    <citation type="submission" date="2018-06" db="EMBL/GenBank/DDBJ databases">
        <authorList>
            <consortium name="Pathogen Informatics"/>
            <person name="Doyle S."/>
        </authorList>
    </citation>
    <scope>NUCLEOTIDE SEQUENCE [LARGE SCALE GENOMIC DNA]</scope>
    <source>
        <strain evidence="5 6">NCTC7927</strain>
    </source>
</reference>
<evidence type="ECO:0000256" key="1">
    <source>
        <dbReference type="ARBA" id="ARBA00022723"/>
    </source>
</evidence>
<dbReference type="Proteomes" id="UP000254043">
    <property type="component" value="Unassembled WGS sequence"/>
</dbReference>
<gene>
    <name evidence="5" type="primary">cas3_1</name>
    <name evidence="5" type="ORF">NCTC7927_01230</name>
</gene>
<keyword evidence="3" id="KW-0051">Antiviral defense</keyword>
<dbReference type="NCBIfam" id="TIGR01596">
    <property type="entry name" value="cas3_HD"/>
    <property type="match status" value="1"/>
</dbReference>
<dbReference type="Gene3D" id="1.10.3210.30">
    <property type="match status" value="1"/>
</dbReference>
<organism evidence="5 6">
    <name type="scientific">Escherichia coli</name>
    <dbReference type="NCBI Taxonomy" id="562"/>
    <lineage>
        <taxon>Bacteria</taxon>
        <taxon>Pseudomonadati</taxon>
        <taxon>Pseudomonadota</taxon>
        <taxon>Gammaproteobacteria</taxon>
        <taxon>Enterobacterales</taxon>
        <taxon>Enterobacteriaceae</taxon>
        <taxon>Escherichia</taxon>
    </lineage>
</organism>
<name>A0A376M4X6_ECOLX</name>
<dbReference type="PROSITE" id="PS51643">
    <property type="entry name" value="HD_CAS3"/>
    <property type="match status" value="1"/>
</dbReference>
<dbReference type="GO" id="GO:0051607">
    <property type="term" value="P:defense response to virus"/>
    <property type="evidence" value="ECO:0007669"/>
    <property type="project" value="UniProtKB-KW"/>
</dbReference>
<dbReference type="Pfam" id="PF18019">
    <property type="entry name" value="Cas3_HD"/>
    <property type="match status" value="1"/>
</dbReference>
<dbReference type="CDD" id="cd09641">
    <property type="entry name" value="Cas3''_I"/>
    <property type="match status" value="1"/>
</dbReference>
<keyword evidence="2" id="KW-0378">Hydrolase</keyword>
<evidence type="ECO:0000313" key="5">
    <source>
        <dbReference type="EMBL" id="STF92528.1"/>
    </source>
</evidence>
<accession>A0A376M4X6</accession>
<evidence type="ECO:0000256" key="2">
    <source>
        <dbReference type="ARBA" id="ARBA00022801"/>
    </source>
</evidence>
<evidence type="ECO:0000256" key="3">
    <source>
        <dbReference type="ARBA" id="ARBA00023118"/>
    </source>
</evidence>